<dbReference type="InParanoid" id="M1D144"/>
<evidence type="ECO:0000313" key="2">
    <source>
        <dbReference type="Proteomes" id="UP000011115"/>
    </source>
</evidence>
<reference evidence="2" key="1">
    <citation type="journal article" date="2011" name="Nature">
        <title>Genome sequence and analysis of the tuber crop potato.</title>
        <authorList>
            <consortium name="The Potato Genome Sequencing Consortium"/>
        </authorList>
    </citation>
    <scope>NUCLEOTIDE SEQUENCE [LARGE SCALE GENOMIC DNA]</scope>
    <source>
        <strain evidence="2">cv. DM1-3 516 R44</strain>
    </source>
</reference>
<protein>
    <submittedName>
        <fullName evidence="1">Gag-pol polyprotein</fullName>
    </submittedName>
</protein>
<dbReference type="Proteomes" id="UP000011115">
    <property type="component" value="Unassembled WGS sequence"/>
</dbReference>
<dbReference type="Gramene" id="PGSC0003DMT400079016">
    <property type="protein sequence ID" value="PGSC0003DMT400079016"/>
    <property type="gene ID" value="PGSC0003DMG400030756"/>
</dbReference>
<reference evidence="1" key="2">
    <citation type="submission" date="2015-06" db="UniProtKB">
        <authorList>
            <consortium name="EnsemblPlants"/>
        </authorList>
    </citation>
    <scope>IDENTIFICATION</scope>
    <source>
        <strain evidence="1">DM1-3 516 R44</strain>
    </source>
</reference>
<proteinExistence type="predicted"/>
<dbReference type="EnsemblPlants" id="PGSC0003DMT400079016">
    <property type="protein sequence ID" value="PGSC0003DMT400079016"/>
    <property type="gene ID" value="PGSC0003DMG400030756"/>
</dbReference>
<keyword evidence="2" id="KW-1185">Reference proteome</keyword>
<organism evidence="1 2">
    <name type="scientific">Solanum tuberosum</name>
    <name type="common">Potato</name>
    <dbReference type="NCBI Taxonomy" id="4113"/>
    <lineage>
        <taxon>Eukaryota</taxon>
        <taxon>Viridiplantae</taxon>
        <taxon>Streptophyta</taxon>
        <taxon>Embryophyta</taxon>
        <taxon>Tracheophyta</taxon>
        <taxon>Spermatophyta</taxon>
        <taxon>Magnoliopsida</taxon>
        <taxon>eudicotyledons</taxon>
        <taxon>Gunneridae</taxon>
        <taxon>Pentapetalae</taxon>
        <taxon>asterids</taxon>
        <taxon>lamiids</taxon>
        <taxon>Solanales</taxon>
        <taxon>Solanaceae</taxon>
        <taxon>Solanoideae</taxon>
        <taxon>Solaneae</taxon>
        <taxon>Solanum</taxon>
    </lineage>
</organism>
<dbReference type="HOGENOM" id="CLU_1186757_0_0_1"/>
<dbReference type="AlphaFoldDB" id="M1D144"/>
<evidence type="ECO:0000313" key="1">
    <source>
        <dbReference type="EnsemblPlants" id="PGSC0003DMT400079016"/>
    </source>
</evidence>
<sequence length="234" mass="26037">MVVVGRGEARTIDGMLNWEKLVVCMTNTLTVRRGQPLVPAPLSSLRGRRDLIYLLGNSSGVITDVVGNLLKLSFQRRRVCAIPSSDEVRVFGERTQAEGEEEKKDSPRTIDFGGGFVKELILQGILVDPLSSSGSIPAARYRTNLFRNRLVDSLGSSGPIPLAGYRMRWQREIIMHLRRAIRGRPARRNVEEQELPNAPEVQPQGEVTNTEFCEAIKMLSQVVTNEAGQQRGAR</sequence>
<accession>M1D144</accession>
<dbReference type="PaxDb" id="4113-PGSC0003DMT400079016"/>
<name>M1D144_SOLTU</name>